<dbReference type="SUPFAM" id="SSF52172">
    <property type="entry name" value="CheY-like"/>
    <property type="match status" value="1"/>
</dbReference>
<dbReference type="PANTHER" id="PTHR32071:SF113">
    <property type="entry name" value="ALGINATE BIOSYNTHESIS TRANSCRIPTIONAL REGULATORY PROTEIN ALGB"/>
    <property type="match status" value="1"/>
</dbReference>
<name>X1J903_9ZZZZ</name>
<dbReference type="PROSITE" id="PS50045">
    <property type="entry name" value="SIGMA54_INTERACT_4"/>
    <property type="match status" value="1"/>
</dbReference>
<evidence type="ECO:0000259" key="3">
    <source>
        <dbReference type="PROSITE" id="PS50045"/>
    </source>
</evidence>
<dbReference type="PROSITE" id="PS50110">
    <property type="entry name" value="RESPONSE_REGULATORY"/>
    <property type="match status" value="1"/>
</dbReference>
<feature type="domain" description="Response regulatory" evidence="4">
    <location>
        <begin position="1"/>
        <end position="90"/>
    </location>
</feature>
<evidence type="ECO:0008006" key="6">
    <source>
        <dbReference type="Google" id="ProtNLM"/>
    </source>
</evidence>
<evidence type="ECO:0000256" key="2">
    <source>
        <dbReference type="ARBA" id="ARBA00022840"/>
    </source>
</evidence>
<dbReference type="EMBL" id="BARU01029381">
    <property type="protein sequence ID" value="GAH66248.1"/>
    <property type="molecule type" value="Genomic_DNA"/>
</dbReference>
<dbReference type="InterPro" id="IPR027417">
    <property type="entry name" value="P-loop_NTPase"/>
</dbReference>
<feature type="domain" description="Sigma-54 factor interaction" evidence="3">
    <location>
        <begin position="115"/>
        <end position="160"/>
    </location>
</feature>
<evidence type="ECO:0000313" key="5">
    <source>
        <dbReference type="EMBL" id="GAH66248.1"/>
    </source>
</evidence>
<reference evidence="5" key="1">
    <citation type="journal article" date="2014" name="Front. Microbiol.">
        <title>High frequency of phylogenetically diverse reductive dehalogenase-homologous genes in deep subseafloor sedimentary metagenomes.</title>
        <authorList>
            <person name="Kawai M."/>
            <person name="Futagami T."/>
            <person name="Toyoda A."/>
            <person name="Takaki Y."/>
            <person name="Nishi S."/>
            <person name="Hori S."/>
            <person name="Arai W."/>
            <person name="Tsubouchi T."/>
            <person name="Morono Y."/>
            <person name="Uchiyama I."/>
            <person name="Ito T."/>
            <person name="Fujiyama A."/>
            <person name="Inagaki F."/>
            <person name="Takami H."/>
        </authorList>
    </citation>
    <scope>NUCLEOTIDE SEQUENCE</scope>
    <source>
        <strain evidence="5">Expedition CK06-06</strain>
    </source>
</reference>
<dbReference type="PANTHER" id="PTHR32071">
    <property type="entry name" value="TRANSCRIPTIONAL REGULATORY PROTEIN"/>
    <property type="match status" value="1"/>
</dbReference>
<dbReference type="GO" id="GO:0005524">
    <property type="term" value="F:ATP binding"/>
    <property type="evidence" value="ECO:0007669"/>
    <property type="project" value="UniProtKB-KW"/>
</dbReference>
<organism evidence="5">
    <name type="scientific">marine sediment metagenome</name>
    <dbReference type="NCBI Taxonomy" id="412755"/>
    <lineage>
        <taxon>unclassified sequences</taxon>
        <taxon>metagenomes</taxon>
        <taxon>ecological metagenomes</taxon>
    </lineage>
</organism>
<dbReference type="InterPro" id="IPR001789">
    <property type="entry name" value="Sig_transdc_resp-reg_receiver"/>
</dbReference>
<feature type="non-terminal residue" evidence="5">
    <location>
        <position position="160"/>
    </location>
</feature>
<evidence type="ECO:0000259" key="4">
    <source>
        <dbReference type="PROSITE" id="PS50110"/>
    </source>
</evidence>
<comment type="caution">
    <text evidence="5">The sequence shown here is derived from an EMBL/GenBank/DDBJ whole genome shotgun (WGS) entry which is preliminary data.</text>
</comment>
<dbReference type="GO" id="GO:0006355">
    <property type="term" value="P:regulation of DNA-templated transcription"/>
    <property type="evidence" value="ECO:0007669"/>
    <property type="project" value="InterPro"/>
</dbReference>
<dbReference type="Gene3D" id="3.40.50.2300">
    <property type="match status" value="1"/>
</dbReference>
<dbReference type="Pfam" id="PF00072">
    <property type="entry name" value="Response_reg"/>
    <property type="match status" value="1"/>
</dbReference>
<keyword evidence="2" id="KW-0067">ATP-binding</keyword>
<dbReference type="AlphaFoldDB" id="X1J903"/>
<protein>
    <recommendedName>
        <fullName evidence="6">Response regulatory domain-containing protein</fullName>
    </recommendedName>
</protein>
<dbReference type="InterPro" id="IPR011006">
    <property type="entry name" value="CheY-like_superfamily"/>
</dbReference>
<dbReference type="PROSITE" id="PS00675">
    <property type="entry name" value="SIGMA54_INTERACT_1"/>
    <property type="match status" value="1"/>
</dbReference>
<accession>X1J903</accession>
<proteinExistence type="predicted"/>
<evidence type="ECO:0000256" key="1">
    <source>
        <dbReference type="ARBA" id="ARBA00022741"/>
    </source>
</evidence>
<dbReference type="SMART" id="SM00448">
    <property type="entry name" value="REC"/>
    <property type="match status" value="1"/>
</dbReference>
<dbReference type="Gene3D" id="3.40.50.300">
    <property type="entry name" value="P-loop containing nucleotide triphosphate hydrolases"/>
    <property type="match status" value="1"/>
</dbReference>
<keyword evidence="1" id="KW-0547">Nucleotide-binding</keyword>
<dbReference type="Pfam" id="PF00158">
    <property type="entry name" value="Sigma54_activat"/>
    <property type="match status" value="1"/>
</dbReference>
<sequence>MRLADSGREGLALLEAESFDLALVDLKLPDISGIDILQRAPDSFPETPIIVITGYSTIKSAVDAIKKGAFDYLAKPFSPDELEAAAEKALRERRLLNRYRELQEAVADPYRISRMVGESPEMRRVLALVEQVAQTDTTVLLTGESGTGKELVARAIHFSS</sequence>
<dbReference type="InterPro" id="IPR025662">
    <property type="entry name" value="Sigma_54_int_dom_ATP-bd_1"/>
</dbReference>
<dbReference type="InterPro" id="IPR002078">
    <property type="entry name" value="Sigma_54_int"/>
</dbReference>
<dbReference type="GO" id="GO:0000160">
    <property type="term" value="P:phosphorelay signal transduction system"/>
    <property type="evidence" value="ECO:0007669"/>
    <property type="project" value="InterPro"/>
</dbReference>
<gene>
    <name evidence="5" type="ORF">S03H2_46744</name>
</gene>